<organism evidence="1 2">
    <name type="scientific">Parastrongyloides trichosuri</name>
    <name type="common">Possum-specific nematode worm</name>
    <dbReference type="NCBI Taxonomy" id="131310"/>
    <lineage>
        <taxon>Eukaryota</taxon>
        <taxon>Metazoa</taxon>
        <taxon>Ecdysozoa</taxon>
        <taxon>Nematoda</taxon>
        <taxon>Chromadorea</taxon>
        <taxon>Rhabditida</taxon>
        <taxon>Tylenchina</taxon>
        <taxon>Panagrolaimomorpha</taxon>
        <taxon>Strongyloidoidea</taxon>
        <taxon>Strongyloididae</taxon>
        <taxon>Parastrongyloides</taxon>
    </lineage>
</organism>
<reference evidence="2" key="1">
    <citation type="submission" date="2017-02" db="UniProtKB">
        <authorList>
            <consortium name="WormBaseParasite"/>
        </authorList>
    </citation>
    <scope>IDENTIFICATION</scope>
</reference>
<evidence type="ECO:0000313" key="2">
    <source>
        <dbReference type="WBParaSite" id="PTRK_0000288400.1"/>
    </source>
</evidence>
<name>A0A0N4Z6S9_PARTI</name>
<evidence type="ECO:0000313" key="1">
    <source>
        <dbReference type="Proteomes" id="UP000038045"/>
    </source>
</evidence>
<dbReference type="WBParaSite" id="PTRK_0000288400.1">
    <property type="protein sequence ID" value="PTRK_0000288400.1"/>
    <property type="gene ID" value="PTRK_0000288400"/>
</dbReference>
<proteinExistence type="predicted"/>
<protein>
    <submittedName>
        <fullName evidence="2">Agglutinin_C domain-containing protein</fullName>
    </submittedName>
</protein>
<accession>A0A0N4Z6S9</accession>
<keyword evidence="1" id="KW-1185">Reference proteome</keyword>
<dbReference type="Proteomes" id="UP000038045">
    <property type="component" value="Unplaced"/>
</dbReference>
<dbReference type="AlphaFoldDB" id="A0A0N4Z6S9"/>
<sequence length="144" mass="16729">MMNMKDCLEEHSCIDFYTDDNNTNTAIEFNSQYNMSTFGQEFHPYSRADYYHTSASRRIKELFTLASSKMCGSEEDQKFNFAKVAVSSDETHITAVLTEFSRAYFMTKPNGDWIFLERSNDGRHNTMYIMDKEKNGNNVKIVCS</sequence>